<reference evidence="11 12" key="1">
    <citation type="submission" date="2023-10" db="EMBL/GenBank/DDBJ databases">
        <title>Chromosome-scale genome assembly provides insights into flower coloration mechanisms of Canna indica.</title>
        <authorList>
            <person name="Li C."/>
        </authorList>
    </citation>
    <scope>NUCLEOTIDE SEQUENCE [LARGE SCALE GENOMIC DNA]</scope>
    <source>
        <tissue evidence="11">Flower</tissue>
    </source>
</reference>
<dbReference type="InterPro" id="IPR048351">
    <property type="entry name" value="SOK_DIX"/>
</dbReference>
<evidence type="ECO:0000313" key="12">
    <source>
        <dbReference type="Proteomes" id="UP001327560"/>
    </source>
</evidence>
<dbReference type="EMBL" id="CP136892">
    <property type="protein sequence ID" value="WOK99794.1"/>
    <property type="molecule type" value="Genomic_DNA"/>
</dbReference>
<feature type="region of interest" description="Disordered" evidence="9">
    <location>
        <begin position="344"/>
        <end position="375"/>
    </location>
</feature>
<dbReference type="GO" id="GO:0051258">
    <property type="term" value="P:protein polymerization"/>
    <property type="evidence" value="ECO:0007669"/>
    <property type="project" value="UniProtKB-ARBA"/>
</dbReference>
<gene>
    <name evidence="11" type="ORF">Cni_G08506</name>
</gene>
<comment type="subunit">
    <text evidence="8">Homodimer. Forms long polymer filaments with other SOKs proteins polymers (e.g. SOK1, SOK2, SOK3 and SOK4) crucial for polar localization and biological activity. Binds to ANGUSTIFOLIA (AN).</text>
</comment>
<keyword evidence="6" id="KW-0131">Cell cycle</keyword>
<name>A0AAQ3K2I8_9LILI</name>
<evidence type="ECO:0000256" key="7">
    <source>
        <dbReference type="ARBA" id="ARBA00024211"/>
    </source>
</evidence>
<evidence type="ECO:0000256" key="8">
    <source>
        <dbReference type="ARBA" id="ARBA00046534"/>
    </source>
</evidence>
<dbReference type="InterPro" id="IPR010369">
    <property type="entry name" value="SOK"/>
</dbReference>
<dbReference type="GO" id="GO:0090708">
    <property type="term" value="P:specification of plant organ axis polarity"/>
    <property type="evidence" value="ECO:0007669"/>
    <property type="project" value="UniProtKB-ARBA"/>
</dbReference>
<dbReference type="Pfam" id="PF06136">
    <property type="entry name" value="SOK"/>
    <property type="match status" value="1"/>
</dbReference>
<accession>A0AAQ3K2I8</accession>
<evidence type="ECO:0000256" key="3">
    <source>
        <dbReference type="ARBA" id="ARBA00022475"/>
    </source>
</evidence>
<keyword evidence="5" id="KW-0472">Membrane</keyword>
<evidence type="ECO:0000256" key="9">
    <source>
        <dbReference type="SAM" id="MobiDB-lite"/>
    </source>
</evidence>
<protein>
    <recommendedName>
        <fullName evidence="10">SOSEKI DIX-like domain-containing protein</fullName>
    </recommendedName>
</protein>
<dbReference type="PIRSF" id="PIRSF031043">
    <property type="entry name" value="UCP031043"/>
    <property type="match status" value="1"/>
</dbReference>
<comment type="similarity">
    <text evidence="7">Belongs to the SOSEKI family.</text>
</comment>
<keyword evidence="3" id="KW-1003">Cell membrane</keyword>
<comment type="subcellular location">
    <subcellularLocation>
        <location evidence="1">Cell membrane</location>
        <topology evidence="1">Peripheral membrane protein</topology>
        <orientation evidence="1">Cytoplasmic side</orientation>
    </subcellularLocation>
</comment>
<dbReference type="Proteomes" id="UP001327560">
    <property type="component" value="Chromosome 3"/>
</dbReference>
<dbReference type="PANTHER" id="PTHR31083:SF6">
    <property type="entry name" value="PROTEIN SOSEKI 3"/>
    <property type="match status" value="1"/>
</dbReference>
<evidence type="ECO:0000256" key="1">
    <source>
        <dbReference type="ARBA" id="ARBA00004413"/>
    </source>
</evidence>
<dbReference type="GO" id="GO:2000067">
    <property type="term" value="P:regulation of root morphogenesis"/>
    <property type="evidence" value="ECO:0007669"/>
    <property type="project" value="UniProtKB-ARBA"/>
</dbReference>
<evidence type="ECO:0000256" key="2">
    <source>
        <dbReference type="ARBA" id="ARBA00022473"/>
    </source>
</evidence>
<keyword evidence="2" id="KW-0217">Developmental protein</keyword>
<dbReference type="GO" id="GO:0051302">
    <property type="term" value="P:regulation of cell division"/>
    <property type="evidence" value="ECO:0007669"/>
    <property type="project" value="UniProtKB-ARBA"/>
</dbReference>
<dbReference type="AlphaFoldDB" id="A0AAQ3K2I8"/>
<feature type="region of interest" description="Disordered" evidence="9">
    <location>
        <begin position="1"/>
        <end position="22"/>
    </location>
</feature>
<sequence>MRRQPGQQTSPDTTKPPLQQQGRRVSVVYYLSKNGHLEHPHFIDIPLASPDGLFLKDVIDRLTALRGKGMAAMYSWSCKRGYKNGFVWHDIEEDDMILPSQGGEYVLKGSELLDQSPPDRNQNDIINPRMINPADSGKDQEVASSSSSMAGLINEAKNSLGVQSPVLSAEPGCRTPPNLRVKMQDASTQTDEQRGRQRHESQVRIVDMEFSERRKEEPAIVEEESSPNTCSSPCGRASTLESLIRDEFRQRNGFRIVEEEHVFAPARTKLKTTDLLVQLITCGSISVKDHYTFGIVPTYKPRFTNSKSPSPAPVFSGSIMPEGTECLSQSKRVVGLSGSIVETKTHGEVAEQGSSVERSPCNEEGRDERHDFEKEMESTEIKCLSRVIKIASCKQSRIGTVRSPGSG</sequence>
<evidence type="ECO:0000256" key="6">
    <source>
        <dbReference type="ARBA" id="ARBA00023306"/>
    </source>
</evidence>
<evidence type="ECO:0000256" key="4">
    <source>
        <dbReference type="ARBA" id="ARBA00022618"/>
    </source>
</evidence>
<dbReference type="InterPro" id="IPR021182">
    <property type="entry name" value="SOK_magnoliopsida"/>
</dbReference>
<organism evidence="11 12">
    <name type="scientific">Canna indica</name>
    <name type="common">Indian-shot</name>
    <dbReference type="NCBI Taxonomy" id="4628"/>
    <lineage>
        <taxon>Eukaryota</taxon>
        <taxon>Viridiplantae</taxon>
        <taxon>Streptophyta</taxon>
        <taxon>Embryophyta</taxon>
        <taxon>Tracheophyta</taxon>
        <taxon>Spermatophyta</taxon>
        <taxon>Magnoliopsida</taxon>
        <taxon>Liliopsida</taxon>
        <taxon>Zingiberales</taxon>
        <taxon>Cannaceae</taxon>
        <taxon>Canna</taxon>
    </lineage>
</organism>
<feature type="compositionally biased region" description="Basic and acidic residues" evidence="9">
    <location>
        <begin position="360"/>
        <end position="375"/>
    </location>
</feature>
<dbReference type="GO" id="GO:0051301">
    <property type="term" value="P:cell division"/>
    <property type="evidence" value="ECO:0007669"/>
    <property type="project" value="UniProtKB-KW"/>
</dbReference>
<keyword evidence="4" id="KW-0132">Cell division</keyword>
<evidence type="ECO:0000313" key="11">
    <source>
        <dbReference type="EMBL" id="WOK99794.1"/>
    </source>
</evidence>
<proteinExistence type="inferred from homology"/>
<evidence type="ECO:0000256" key="5">
    <source>
        <dbReference type="ARBA" id="ARBA00023136"/>
    </source>
</evidence>
<keyword evidence="12" id="KW-1185">Reference proteome</keyword>
<dbReference type="PANTHER" id="PTHR31083">
    <property type="entry name" value="UPSTREAM OF FLC PROTEIN (DUF966)"/>
    <property type="match status" value="1"/>
</dbReference>
<feature type="domain" description="SOSEKI DIX-like" evidence="10">
    <location>
        <begin position="25"/>
        <end position="113"/>
    </location>
</feature>
<evidence type="ECO:0000259" key="10">
    <source>
        <dbReference type="Pfam" id="PF06136"/>
    </source>
</evidence>
<dbReference type="GO" id="GO:0005886">
    <property type="term" value="C:plasma membrane"/>
    <property type="evidence" value="ECO:0007669"/>
    <property type="project" value="UniProtKB-SubCell"/>
</dbReference>